<keyword evidence="5" id="KW-1185">Reference proteome</keyword>
<dbReference type="InterPro" id="IPR052308">
    <property type="entry name" value="PPR_domain-containing"/>
</dbReference>
<feature type="compositionally biased region" description="Basic residues" evidence="3">
    <location>
        <begin position="802"/>
        <end position="812"/>
    </location>
</feature>
<gene>
    <name evidence="4" type="ORF">AARE701A_LOCUS13939</name>
</gene>
<dbReference type="EMBL" id="LR999455">
    <property type="protein sequence ID" value="CAE6078335.1"/>
    <property type="molecule type" value="Genomic_DNA"/>
</dbReference>
<dbReference type="Pfam" id="PF01535">
    <property type="entry name" value="PPR"/>
    <property type="match status" value="5"/>
</dbReference>
<name>A0A8S2AIC2_ARAAE</name>
<evidence type="ECO:0000313" key="4">
    <source>
        <dbReference type="EMBL" id="CAE6078335.1"/>
    </source>
</evidence>
<feature type="region of interest" description="Disordered" evidence="3">
    <location>
        <begin position="765"/>
        <end position="812"/>
    </location>
</feature>
<evidence type="ECO:0000256" key="1">
    <source>
        <dbReference type="ARBA" id="ARBA00022737"/>
    </source>
</evidence>
<dbReference type="Gene3D" id="1.25.40.10">
    <property type="entry name" value="Tetratricopeptide repeat domain"/>
    <property type="match status" value="6"/>
</dbReference>
<dbReference type="InterPro" id="IPR011990">
    <property type="entry name" value="TPR-like_helical_dom_sf"/>
</dbReference>
<evidence type="ECO:0000313" key="5">
    <source>
        <dbReference type="Proteomes" id="UP000682877"/>
    </source>
</evidence>
<dbReference type="PROSITE" id="PS51375">
    <property type="entry name" value="PPR"/>
    <property type="match status" value="1"/>
</dbReference>
<accession>A0A8S2AIC2</accession>
<dbReference type="Proteomes" id="UP000682877">
    <property type="component" value="Chromosome 5"/>
</dbReference>
<keyword evidence="1" id="KW-0677">Repeat</keyword>
<dbReference type="NCBIfam" id="TIGR00756">
    <property type="entry name" value="PPR"/>
    <property type="match status" value="3"/>
</dbReference>
<dbReference type="PANTHER" id="PTHR47937:SF3">
    <property type="entry name" value="PENTACOTRIPEPTIDE-REPEAT REGION OF PRORP DOMAIN-CONTAINING PROTEIN"/>
    <property type="match status" value="1"/>
</dbReference>
<sequence>MSPLRRIIRNATVSKAVPVAKAFKPYPLGRDPSSLPKLKWVWIGDIDDRPISVRYRVTAMIEMSILDKASDLSRLAVLDECRVDRDTVFICNSIIGAMCSAKRYDDAISLFNYFFNKYQTLPNTLSCNLIIKAHCNQCHVDDALELYRHILLDGRLAPGIETYMLLTKALVDAERFDEACDLVSSMSSCSFMVYDILIRGFLDVGNFVKASQIFEELKGLDSKLPGREYHTAIAIFNVSFMNYFFNQGKDEEAMEILATLEEAQVLKPIVGNRVLEVLVEHGQKTEAWELFGEMIETCDSETVDIMSEYFSEKTVPFERLRKTCYRNMIVSLCEHEKVSDAKKLFAEMFTDVDGEDLFVGPDVLTFRAMINGYVKVGRFDDAIMTLNKMRICRLNLLGRRFFAAMPSRPKEIMSNPDCRPAQLCLRVTYLIRFVGDLDTAAKYARLAVFSSIKSEATAATCQAIIGGMLQNKRPDDAYDLYDFFFNHFKLRPNSHCCNYIIESRFKQGLVDEALGFHHRSIESGMVDDYPSQDTFRVLTKWLVHAGRMDQAEALLRDRTVGRTTYPDHVAYKNLIRGFLDLGDLDKADLVLAEFKRLFSIALSETKDDSNYENRVAFLMATFMEYWFKQGKEVEAMECYNLCVIANKLPVCTETGNALLNVLLKYGEKKHAWALYHELLDKGRTDPDTIKIMIDECFDMGRFSEAWETYTKASAKNHFLSDRYNITKCCRHGSQSFFFAVFSANHLITRPSDDPLDQKIQAKLDAGRRKYARSVAESAGSSMNAGDDSEDDDESESKSQAFGKKKKNTSTPH</sequence>
<dbReference type="AlphaFoldDB" id="A0A8S2AIC2"/>
<dbReference type="PANTHER" id="PTHR47937">
    <property type="entry name" value="PLASTID TRANSCRIPTIONALLY ACTIVE CHROMOSOME 2-LIKE PROTEIN"/>
    <property type="match status" value="1"/>
</dbReference>
<dbReference type="SUPFAM" id="SSF81901">
    <property type="entry name" value="HCP-like"/>
    <property type="match status" value="1"/>
</dbReference>
<evidence type="ECO:0000256" key="3">
    <source>
        <dbReference type="SAM" id="MobiDB-lite"/>
    </source>
</evidence>
<dbReference type="Pfam" id="PF12854">
    <property type="entry name" value="PPR_1"/>
    <property type="match status" value="1"/>
</dbReference>
<proteinExistence type="predicted"/>
<feature type="repeat" description="PPR" evidence="2">
    <location>
        <begin position="362"/>
        <end position="396"/>
    </location>
</feature>
<protein>
    <recommendedName>
        <fullName evidence="6">Pentatricopeptide repeat-containing protein</fullName>
    </recommendedName>
</protein>
<evidence type="ECO:0000256" key="2">
    <source>
        <dbReference type="PROSITE-ProRule" id="PRU00708"/>
    </source>
</evidence>
<organism evidence="4 5">
    <name type="scientific">Arabidopsis arenosa</name>
    <name type="common">Sand rock-cress</name>
    <name type="synonym">Cardaminopsis arenosa</name>
    <dbReference type="NCBI Taxonomy" id="38785"/>
    <lineage>
        <taxon>Eukaryota</taxon>
        <taxon>Viridiplantae</taxon>
        <taxon>Streptophyta</taxon>
        <taxon>Embryophyta</taxon>
        <taxon>Tracheophyta</taxon>
        <taxon>Spermatophyta</taxon>
        <taxon>Magnoliopsida</taxon>
        <taxon>eudicotyledons</taxon>
        <taxon>Gunneridae</taxon>
        <taxon>Pentapetalae</taxon>
        <taxon>rosids</taxon>
        <taxon>malvids</taxon>
        <taxon>Brassicales</taxon>
        <taxon>Brassicaceae</taxon>
        <taxon>Camelineae</taxon>
        <taxon>Arabidopsis</taxon>
    </lineage>
</organism>
<reference evidence="4" key="1">
    <citation type="submission" date="2021-01" db="EMBL/GenBank/DDBJ databases">
        <authorList>
            <person name="Bezrukov I."/>
        </authorList>
    </citation>
    <scope>NUCLEOTIDE SEQUENCE</scope>
</reference>
<dbReference type="InterPro" id="IPR002885">
    <property type="entry name" value="PPR_rpt"/>
</dbReference>
<evidence type="ECO:0008006" key="6">
    <source>
        <dbReference type="Google" id="ProtNLM"/>
    </source>
</evidence>